<accession>B0RXZ6</accession>
<dbReference type="AlphaFoldDB" id="B0RXZ6"/>
<dbReference type="Proteomes" id="UP000001188">
    <property type="component" value="Chromosome"/>
</dbReference>
<proteinExistence type="predicted"/>
<dbReference type="KEGG" id="xca:xcc-b100_4163"/>
<reference evidence="1 2" key="1">
    <citation type="journal article" date="2008" name="J. Biotechnol.">
        <title>The genome of Xanthomonas campestris pv. campestris B100 and its use for the reconstruction of metabolic pathways involved in xanthan biosynthesis.</title>
        <authorList>
            <person name="Vorholter F.J."/>
            <person name="Schneiker S."/>
            <person name="Goesmann A."/>
            <person name="Krause L."/>
            <person name="Bekel T."/>
            <person name="Kaiser O."/>
            <person name="Linke B."/>
            <person name="Patschkowski T."/>
            <person name="Ruckert C."/>
            <person name="Schmid J."/>
            <person name="Sidhu V.K."/>
            <person name="Sieber V."/>
            <person name="Tauch A."/>
            <person name="Watt S.A."/>
            <person name="Weisshaar B."/>
            <person name="Becker A."/>
            <person name="Niehaus K."/>
            <person name="Puhler A."/>
        </authorList>
    </citation>
    <scope>NUCLEOTIDE SEQUENCE [LARGE SCALE GENOMIC DNA]</scope>
    <source>
        <strain evidence="1 2">B100</strain>
    </source>
</reference>
<evidence type="ECO:0000313" key="2">
    <source>
        <dbReference type="Proteomes" id="UP000001188"/>
    </source>
</evidence>
<dbReference type="EMBL" id="AM920689">
    <property type="protein sequence ID" value="CAP53532.1"/>
    <property type="molecule type" value="Genomic_DNA"/>
</dbReference>
<organism evidence="1 2">
    <name type="scientific">Xanthomonas campestris pv. campestris (strain B100)</name>
    <dbReference type="NCBI Taxonomy" id="509169"/>
    <lineage>
        <taxon>Bacteria</taxon>
        <taxon>Pseudomonadati</taxon>
        <taxon>Pseudomonadota</taxon>
        <taxon>Gammaproteobacteria</taxon>
        <taxon>Lysobacterales</taxon>
        <taxon>Lysobacteraceae</taxon>
        <taxon>Xanthomonas</taxon>
    </lineage>
</organism>
<evidence type="ECO:0000313" key="1">
    <source>
        <dbReference type="EMBL" id="CAP53532.1"/>
    </source>
</evidence>
<dbReference type="HOGENOM" id="CLU_3159351_0_0_6"/>
<sequence>MRVAPFRMLHAIAVHQPARGCDDAVLPEALTPNAVGAADACDMPVKFT</sequence>
<name>B0RXZ6_XANCB</name>
<gene>
    <name evidence="1" type="ORF">XCCB100_4163</name>
</gene>
<protein>
    <submittedName>
        <fullName evidence="1">Uncharacterized protein</fullName>
    </submittedName>
</protein>